<gene>
    <name evidence="2" type="ORF">BVG16_14415</name>
</gene>
<reference evidence="2 3" key="1">
    <citation type="submission" date="2017-01" db="EMBL/GenBank/DDBJ databases">
        <title>Genome analysis of Paenibacillus selenitrireducens ES3-24.</title>
        <authorList>
            <person name="Xu D."/>
            <person name="Yao R."/>
            <person name="Zheng S."/>
        </authorList>
    </citation>
    <scope>NUCLEOTIDE SEQUENCE [LARGE SCALE GENOMIC DNA]</scope>
    <source>
        <strain evidence="2 3">ES3-24</strain>
    </source>
</reference>
<keyword evidence="3" id="KW-1185">Reference proteome</keyword>
<evidence type="ECO:0000259" key="1">
    <source>
        <dbReference type="Pfam" id="PF04296"/>
    </source>
</evidence>
<dbReference type="Proteomes" id="UP000190188">
    <property type="component" value="Unassembled WGS sequence"/>
</dbReference>
<dbReference type="RefSeq" id="WP_078499378.1">
    <property type="nucleotide sequence ID" value="NZ_MSZX01000005.1"/>
</dbReference>
<proteinExistence type="predicted"/>
<evidence type="ECO:0000313" key="3">
    <source>
        <dbReference type="Proteomes" id="UP000190188"/>
    </source>
</evidence>
<dbReference type="OrthoDB" id="9813251at2"/>
<dbReference type="EMBL" id="MSZX01000005">
    <property type="protein sequence ID" value="OPA77636.1"/>
    <property type="molecule type" value="Genomic_DNA"/>
</dbReference>
<accession>A0A1T2XD81</accession>
<dbReference type="InterPro" id="IPR037465">
    <property type="entry name" value="YlxR"/>
</dbReference>
<dbReference type="CDD" id="cd00279">
    <property type="entry name" value="YlxR"/>
    <property type="match status" value="1"/>
</dbReference>
<comment type="caution">
    <text evidence="2">The sequence shown here is derived from an EMBL/GenBank/DDBJ whole genome shotgun (WGS) entry which is preliminary data.</text>
</comment>
<dbReference type="AlphaFoldDB" id="A0A1T2XD81"/>
<dbReference type="PANTHER" id="PTHR34215:SF1">
    <property type="entry name" value="YLXR DOMAIN-CONTAINING PROTEIN"/>
    <property type="match status" value="1"/>
</dbReference>
<sequence length="104" mass="12032">MRPRKVPLRKCVACQQMMPKKELIRVVKTPQDEVLIDLTGKKAGRGAYLCGKLSCFKLAQKSRALDRALKHQVQPEIYSQLEQDFIRVEDEFIANKERADDEDE</sequence>
<name>A0A1T2XD81_9BACL</name>
<dbReference type="Gene3D" id="3.30.1230.10">
    <property type="entry name" value="YlxR-like"/>
    <property type="match status" value="1"/>
</dbReference>
<dbReference type="SUPFAM" id="SSF64376">
    <property type="entry name" value="YlxR-like"/>
    <property type="match status" value="1"/>
</dbReference>
<dbReference type="NCBIfam" id="NF047356">
    <property type="entry name" value="RNA_bind_RnpM"/>
    <property type="match status" value="1"/>
</dbReference>
<protein>
    <submittedName>
        <fullName evidence="2">Nucleic-acid-binding protein</fullName>
    </submittedName>
</protein>
<dbReference type="Pfam" id="PF04296">
    <property type="entry name" value="YlxR"/>
    <property type="match status" value="1"/>
</dbReference>
<dbReference type="InterPro" id="IPR007393">
    <property type="entry name" value="YlxR_dom"/>
</dbReference>
<dbReference type="InterPro" id="IPR035931">
    <property type="entry name" value="YlxR-like_sf"/>
</dbReference>
<dbReference type="PANTHER" id="PTHR34215">
    <property type="entry name" value="BLL0784 PROTEIN"/>
    <property type="match status" value="1"/>
</dbReference>
<organism evidence="2 3">
    <name type="scientific">Paenibacillus selenitireducens</name>
    <dbReference type="NCBI Taxonomy" id="1324314"/>
    <lineage>
        <taxon>Bacteria</taxon>
        <taxon>Bacillati</taxon>
        <taxon>Bacillota</taxon>
        <taxon>Bacilli</taxon>
        <taxon>Bacillales</taxon>
        <taxon>Paenibacillaceae</taxon>
        <taxon>Paenibacillus</taxon>
    </lineage>
</organism>
<feature type="domain" description="YlxR" evidence="1">
    <location>
        <begin position="9"/>
        <end position="83"/>
    </location>
</feature>
<dbReference type="STRING" id="1324314.BVG16_14415"/>
<evidence type="ECO:0000313" key="2">
    <source>
        <dbReference type="EMBL" id="OPA77636.1"/>
    </source>
</evidence>